<accession>A0AAE0Z1S2</accession>
<dbReference type="EMBL" id="JAWDGP010004972">
    <property type="protein sequence ID" value="KAK3760511.1"/>
    <property type="molecule type" value="Genomic_DNA"/>
</dbReference>
<feature type="region of interest" description="Disordered" evidence="1">
    <location>
        <begin position="19"/>
        <end position="60"/>
    </location>
</feature>
<dbReference type="Proteomes" id="UP001283361">
    <property type="component" value="Unassembled WGS sequence"/>
</dbReference>
<evidence type="ECO:0000313" key="2">
    <source>
        <dbReference type="EMBL" id="KAK3760511.1"/>
    </source>
</evidence>
<comment type="caution">
    <text evidence="2">The sequence shown here is derived from an EMBL/GenBank/DDBJ whole genome shotgun (WGS) entry which is preliminary data.</text>
</comment>
<protein>
    <submittedName>
        <fullName evidence="2">Uncharacterized protein</fullName>
    </submittedName>
</protein>
<evidence type="ECO:0000256" key="1">
    <source>
        <dbReference type="SAM" id="MobiDB-lite"/>
    </source>
</evidence>
<dbReference type="AlphaFoldDB" id="A0AAE0Z1S2"/>
<sequence>MVPPLRKRLWLSTQEVLDAVKASSDEDEPTDYDSDIYKPSSSGGESSACDADAHDSDKRIWSSALPPVAPLADVQNSTVPPPDATLIEVQHPTPCPPDSPLAESCTEAASLPTGSIPCLPTGTAPGCTSPSLLPLTYVPHSTQPPPATSLPERQHSTPPPTVTSLPEVQDSAPPPPVTSLLEVQDSAPPPPVTSLPELQHSTPPPPVTSIPEVQECQMRKKAQVKEKNRQQQEASFHLLRKDFGR</sequence>
<reference evidence="2" key="1">
    <citation type="journal article" date="2023" name="G3 (Bethesda)">
        <title>A reference genome for the long-term kleptoplast-retaining sea slug Elysia crispata morphotype clarki.</title>
        <authorList>
            <person name="Eastman K.E."/>
            <person name="Pendleton A.L."/>
            <person name="Shaikh M.A."/>
            <person name="Suttiyut T."/>
            <person name="Ogas R."/>
            <person name="Tomko P."/>
            <person name="Gavelis G."/>
            <person name="Widhalm J.R."/>
            <person name="Wisecaver J.H."/>
        </authorList>
    </citation>
    <scope>NUCLEOTIDE SEQUENCE</scope>
    <source>
        <strain evidence="2">ECLA1</strain>
    </source>
</reference>
<organism evidence="2 3">
    <name type="scientific">Elysia crispata</name>
    <name type="common">lettuce slug</name>
    <dbReference type="NCBI Taxonomy" id="231223"/>
    <lineage>
        <taxon>Eukaryota</taxon>
        <taxon>Metazoa</taxon>
        <taxon>Spiralia</taxon>
        <taxon>Lophotrochozoa</taxon>
        <taxon>Mollusca</taxon>
        <taxon>Gastropoda</taxon>
        <taxon>Heterobranchia</taxon>
        <taxon>Euthyneura</taxon>
        <taxon>Panpulmonata</taxon>
        <taxon>Sacoglossa</taxon>
        <taxon>Placobranchoidea</taxon>
        <taxon>Plakobranchidae</taxon>
        <taxon>Elysia</taxon>
    </lineage>
</organism>
<feature type="region of interest" description="Disordered" evidence="1">
    <location>
        <begin position="72"/>
        <end position="245"/>
    </location>
</feature>
<gene>
    <name evidence="2" type="ORF">RRG08_022796</name>
</gene>
<feature type="compositionally biased region" description="Basic and acidic residues" evidence="1">
    <location>
        <begin position="51"/>
        <end position="60"/>
    </location>
</feature>
<feature type="compositionally biased region" description="Acidic residues" evidence="1">
    <location>
        <begin position="25"/>
        <end position="34"/>
    </location>
</feature>
<name>A0AAE0Z1S2_9GAST</name>
<keyword evidence="3" id="KW-1185">Reference proteome</keyword>
<evidence type="ECO:0000313" key="3">
    <source>
        <dbReference type="Proteomes" id="UP001283361"/>
    </source>
</evidence>
<proteinExistence type="predicted"/>